<dbReference type="PANTHER" id="PTHR43280">
    <property type="entry name" value="ARAC-FAMILY TRANSCRIPTIONAL REGULATOR"/>
    <property type="match status" value="1"/>
</dbReference>
<name>A0A120MXQ0_9SPHI</name>
<dbReference type="InterPro" id="IPR018060">
    <property type="entry name" value="HTH_AraC"/>
</dbReference>
<dbReference type="EMBL" id="AP017313">
    <property type="protein sequence ID" value="BAU51922.1"/>
    <property type="molecule type" value="Genomic_DNA"/>
</dbReference>
<dbReference type="RefSeq" id="WP_096349299.1">
    <property type="nucleotide sequence ID" value="NZ_AP017313.1"/>
</dbReference>
<dbReference type="PROSITE" id="PS01124">
    <property type="entry name" value="HTH_ARAC_FAMILY_2"/>
    <property type="match status" value="1"/>
</dbReference>
<evidence type="ECO:0000313" key="1">
    <source>
        <dbReference type="EMBL" id="BAU51922.1"/>
    </source>
</evidence>
<dbReference type="PANTHER" id="PTHR43280:SF32">
    <property type="entry name" value="TRANSCRIPTIONAL REGULATORY PROTEIN"/>
    <property type="match status" value="1"/>
</dbReference>
<dbReference type="OrthoDB" id="2585681at2"/>
<proteinExistence type="predicted"/>
<organism evidence="1 2">
    <name type="scientific">Mucilaginibacter gotjawali</name>
    <dbReference type="NCBI Taxonomy" id="1550579"/>
    <lineage>
        <taxon>Bacteria</taxon>
        <taxon>Pseudomonadati</taxon>
        <taxon>Bacteroidota</taxon>
        <taxon>Sphingobacteriia</taxon>
        <taxon>Sphingobacteriales</taxon>
        <taxon>Sphingobacteriaceae</taxon>
        <taxon>Mucilaginibacter</taxon>
    </lineage>
</organism>
<evidence type="ECO:0000313" key="2">
    <source>
        <dbReference type="Proteomes" id="UP000218263"/>
    </source>
</evidence>
<reference evidence="1 2" key="1">
    <citation type="submission" date="2015-12" db="EMBL/GenBank/DDBJ databases">
        <title>Genome sequence of Mucilaginibacter gotjawali.</title>
        <authorList>
            <person name="Lee J.S."/>
            <person name="Lee K.C."/>
            <person name="Kim K.K."/>
            <person name="Lee B.W."/>
        </authorList>
    </citation>
    <scope>NUCLEOTIDE SEQUENCE [LARGE SCALE GENOMIC DNA]</scope>
    <source>
        <strain evidence="1 2">SA3-7</strain>
    </source>
</reference>
<dbReference type="GO" id="GO:0043565">
    <property type="term" value="F:sequence-specific DNA binding"/>
    <property type="evidence" value="ECO:0007669"/>
    <property type="project" value="InterPro"/>
</dbReference>
<dbReference type="SMART" id="SM00342">
    <property type="entry name" value="HTH_ARAC"/>
    <property type="match status" value="1"/>
</dbReference>
<dbReference type="KEGG" id="mgot:MgSA37_00071"/>
<sequence length="299" mass="34298">MLNQSVFTLINPQNSKLALRHLTIEDDCFLRGIQRNDFFSLIWIVKGTGTVDTNFDKNDFGDNTFFAFAPYQPFSFSFDGKITGFAIYFHPDFFCIHKHDKEVESNGVLFNNVYSKPFVNVDENLTITLSMLFDQIKEEMQNSALAQHDVLVSYLKIILITASRLKLKQTPQSTVMATANKDLFTLQKLKNAIEENFKIKHSPSDYTKLLNISAKTLASIAKANFNRSLSTLINERIIIEAKRELYVTDKAVKLIAYELGYKDEYYFSRFFKINTSVSPQYYRDTVGFAKGVQPQSSLN</sequence>
<accession>A0A120MXQ0</accession>
<dbReference type="Gene3D" id="1.10.10.60">
    <property type="entry name" value="Homeodomain-like"/>
    <property type="match status" value="1"/>
</dbReference>
<dbReference type="GO" id="GO:0003700">
    <property type="term" value="F:DNA-binding transcription factor activity"/>
    <property type="evidence" value="ECO:0007669"/>
    <property type="project" value="InterPro"/>
</dbReference>
<dbReference type="InterPro" id="IPR009057">
    <property type="entry name" value="Homeodomain-like_sf"/>
</dbReference>
<dbReference type="SUPFAM" id="SSF46689">
    <property type="entry name" value="Homeodomain-like"/>
    <property type="match status" value="1"/>
</dbReference>
<dbReference type="Proteomes" id="UP000218263">
    <property type="component" value="Chromosome"/>
</dbReference>
<dbReference type="Pfam" id="PF12833">
    <property type="entry name" value="HTH_18"/>
    <property type="match status" value="1"/>
</dbReference>
<protein>
    <submittedName>
        <fullName evidence="1">HTH-type transcriptional activator Btr</fullName>
    </submittedName>
</protein>
<keyword evidence="2" id="KW-1185">Reference proteome</keyword>
<gene>
    <name evidence="1" type="primary">btr_2</name>
    <name evidence="1" type="ORF">MgSA37_00071</name>
</gene>
<dbReference type="AlphaFoldDB" id="A0A120MXQ0"/>